<dbReference type="GO" id="GO:0005886">
    <property type="term" value="C:plasma membrane"/>
    <property type="evidence" value="ECO:0007669"/>
    <property type="project" value="UniProtKB-SubCell"/>
</dbReference>
<evidence type="ECO:0000259" key="10">
    <source>
        <dbReference type="PROSITE" id="PS50112"/>
    </source>
</evidence>
<dbReference type="CDD" id="cd00082">
    <property type="entry name" value="HisKA"/>
    <property type="match status" value="1"/>
</dbReference>
<dbReference type="InterPro" id="IPR000700">
    <property type="entry name" value="PAS-assoc_C"/>
</dbReference>
<protein>
    <recommendedName>
        <fullName evidence="3">histidine kinase</fullName>
        <ecNumber evidence="3">2.7.13.3</ecNumber>
    </recommendedName>
</protein>
<dbReference type="Pfam" id="PF13185">
    <property type="entry name" value="GAF_2"/>
    <property type="match status" value="1"/>
</dbReference>
<dbReference type="SUPFAM" id="SSF55781">
    <property type="entry name" value="GAF domain-like"/>
    <property type="match status" value="2"/>
</dbReference>
<dbReference type="CDD" id="cd00075">
    <property type="entry name" value="HATPase"/>
    <property type="match status" value="1"/>
</dbReference>
<evidence type="ECO:0000259" key="11">
    <source>
        <dbReference type="PROSITE" id="PS50113"/>
    </source>
</evidence>
<dbReference type="InterPro" id="IPR035965">
    <property type="entry name" value="PAS-like_dom_sf"/>
</dbReference>
<dbReference type="InterPro" id="IPR029016">
    <property type="entry name" value="GAF-like_dom_sf"/>
</dbReference>
<keyword evidence="6" id="KW-0418">Kinase</keyword>
<evidence type="ECO:0000256" key="5">
    <source>
        <dbReference type="ARBA" id="ARBA00022679"/>
    </source>
</evidence>
<dbReference type="NCBIfam" id="TIGR00229">
    <property type="entry name" value="sensory_box"/>
    <property type="match status" value="3"/>
</dbReference>
<dbReference type="Gene3D" id="1.10.287.130">
    <property type="match status" value="1"/>
</dbReference>
<proteinExistence type="predicted"/>
<dbReference type="Pfam" id="PF00512">
    <property type="entry name" value="HisKA"/>
    <property type="match status" value="1"/>
</dbReference>
<dbReference type="Pfam" id="PF02518">
    <property type="entry name" value="HATPase_c"/>
    <property type="match status" value="1"/>
</dbReference>
<organism evidence="12 13">
    <name type="scientific">Kineococcus xinjiangensis</name>
    <dbReference type="NCBI Taxonomy" id="512762"/>
    <lineage>
        <taxon>Bacteria</taxon>
        <taxon>Bacillati</taxon>
        <taxon>Actinomycetota</taxon>
        <taxon>Actinomycetes</taxon>
        <taxon>Kineosporiales</taxon>
        <taxon>Kineosporiaceae</taxon>
        <taxon>Kineococcus</taxon>
    </lineage>
</organism>
<evidence type="ECO:0000256" key="2">
    <source>
        <dbReference type="ARBA" id="ARBA00004236"/>
    </source>
</evidence>
<dbReference type="Proteomes" id="UP000239485">
    <property type="component" value="Unassembled WGS sequence"/>
</dbReference>
<feature type="domain" description="PAS" evidence="10">
    <location>
        <begin position="746"/>
        <end position="816"/>
    </location>
</feature>
<keyword evidence="5" id="KW-0808">Transferase</keyword>
<dbReference type="Pfam" id="PF00989">
    <property type="entry name" value="PAS"/>
    <property type="match status" value="1"/>
</dbReference>
<keyword evidence="4" id="KW-0597">Phosphoprotein</keyword>
<dbReference type="PROSITE" id="PS50112">
    <property type="entry name" value="PAS"/>
    <property type="match status" value="3"/>
</dbReference>
<feature type="domain" description="Histidine kinase" evidence="9">
    <location>
        <begin position="904"/>
        <end position="1112"/>
    </location>
</feature>
<evidence type="ECO:0000259" key="9">
    <source>
        <dbReference type="PROSITE" id="PS50109"/>
    </source>
</evidence>
<gene>
    <name evidence="12" type="ORF">CLV92_11019</name>
</gene>
<dbReference type="Pfam" id="PF01590">
    <property type="entry name" value="GAF"/>
    <property type="match status" value="1"/>
</dbReference>
<comment type="catalytic activity">
    <reaction evidence="1">
        <text>ATP + protein L-histidine = ADP + protein N-phospho-L-histidine.</text>
        <dbReference type="EC" id="2.7.13.3"/>
    </reaction>
</comment>
<evidence type="ECO:0000256" key="1">
    <source>
        <dbReference type="ARBA" id="ARBA00000085"/>
    </source>
</evidence>
<dbReference type="PROSITE" id="PS50109">
    <property type="entry name" value="HIS_KIN"/>
    <property type="match status" value="1"/>
</dbReference>
<feature type="region of interest" description="Disordered" evidence="8">
    <location>
        <begin position="1"/>
        <end position="26"/>
    </location>
</feature>
<dbReference type="InterPro" id="IPR005467">
    <property type="entry name" value="His_kinase_dom"/>
</dbReference>
<dbReference type="Gene3D" id="3.30.565.10">
    <property type="entry name" value="Histidine kinase-like ATPase, C-terminal domain"/>
    <property type="match status" value="1"/>
</dbReference>
<dbReference type="InterPro" id="IPR013655">
    <property type="entry name" value="PAS_fold_3"/>
</dbReference>
<dbReference type="GO" id="GO:0000155">
    <property type="term" value="F:phosphorelay sensor kinase activity"/>
    <property type="evidence" value="ECO:0007669"/>
    <property type="project" value="InterPro"/>
</dbReference>
<dbReference type="Pfam" id="PF08447">
    <property type="entry name" value="PAS_3"/>
    <property type="match status" value="1"/>
</dbReference>
<dbReference type="SUPFAM" id="SSF55785">
    <property type="entry name" value="PYP-like sensor domain (PAS domain)"/>
    <property type="match status" value="4"/>
</dbReference>
<dbReference type="InterPro" id="IPR036097">
    <property type="entry name" value="HisK_dim/P_sf"/>
</dbReference>
<evidence type="ECO:0000313" key="12">
    <source>
        <dbReference type="EMBL" id="PPK93391.1"/>
    </source>
</evidence>
<feature type="domain" description="PAS" evidence="10">
    <location>
        <begin position="621"/>
        <end position="694"/>
    </location>
</feature>
<dbReference type="InterPro" id="IPR036890">
    <property type="entry name" value="HATPase_C_sf"/>
</dbReference>
<dbReference type="SMART" id="SM00388">
    <property type="entry name" value="HisKA"/>
    <property type="match status" value="1"/>
</dbReference>
<dbReference type="SMART" id="SM00065">
    <property type="entry name" value="GAF"/>
    <property type="match status" value="2"/>
</dbReference>
<dbReference type="SUPFAM" id="SSF47384">
    <property type="entry name" value="Homodimeric domain of signal transducing histidine kinase"/>
    <property type="match status" value="1"/>
</dbReference>
<dbReference type="InterPro" id="IPR013767">
    <property type="entry name" value="PAS_fold"/>
</dbReference>
<dbReference type="InterPro" id="IPR003661">
    <property type="entry name" value="HisK_dim/P_dom"/>
</dbReference>
<comment type="subcellular location">
    <subcellularLocation>
        <location evidence="2">Cell membrane</location>
    </subcellularLocation>
</comment>
<dbReference type="SMART" id="SM00091">
    <property type="entry name" value="PAS"/>
    <property type="match status" value="3"/>
</dbReference>
<dbReference type="Gene3D" id="3.30.450.40">
    <property type="match status" value="2"/>
</dbReference>
<dbReference type="InterPro" id="IPR001610">
    <property type="entry name" value="PAC"/>
</dbReference>
<evidence type="ECO:0000256" key="7">
    <source>
        <dbReference type="ARBA" id="ARBA00023012"/>
    </source>
</evidence>
<evidence type="ECO:0000256" key="8">
    <source>
        <dbReference type="SAM" id="MobiDB-lite"/>
    </source>
</evidence>
<dbReference type="Pfam" id="PF08448">
    <property type="entry name" value="PAS_4"/>
    <property type="match status" value="1"/>
</dbReference>
<dbReference type="PANTHER" id="PTHR43304">
    <property type="entry name" value="PHYTOCHROME-LIKE PROTEIN CPH1"/>
    <property type="match status" value="1"/>
</dbReference>
<dbReference type="CDD" id="cd00130">
    <property type="entry name" value="PAS"/>
    <property type="match status" value="4"/>
</dbReference>
<reference evidence="12 13" key="1">
    <citation type="submission" date="2018-02" db="EMBL/GenBank/DDBJ databases">
        <title>Genomic Encyclopedia of Archaeal and Bacterial Type Strains, Phase II (KMG-II): from individual species to whole genera.</title>
        <authorList>
            <person name="Goeker M."/>
        </authorList>
    </citation>
    <scope>NUCLEOTIDE SEQUENCE [LARGE SCALE GENOMIC DNA]</scope>
    <source>
        <strain evidence="12 13">DSM 22857</strain>
    </source>
</reference>
<dbReference type="EC" id="2.7.13.3" evidence="3"/>
<feature type="domain" description="PAC" evidence="11">
    <location>
        <begin position="693"/>
        <end position="745"/>
    </location>
</feature>
<dbReference type="InterPro" id="IPR004358">
    <property type="entry name" value="Sig_transdc_His_kin-like_C"/>
</dbReference>
<dbReference type="InterPro" id="IPR003594">
    <property type="entry name" value="HATPase_dom"/>
</dbReference>
<comment type="caution">
    <text evidence="12">The sequence shown here is derived from an EMBL/GenBank/DDBJ whole genome shotgun (WGS) entry which is preliminary data.</text>
</comment>
<dbReference type="OrthoDB" id="3272385at2"/>
<feature type="domain" description="PAC" evidence="11">
    <location>
        <begin position="574"/>
        <end position="624"/>
    </location>
</feature>
<dbReference type="AlphaFoldDB" id="A0A2S6IGR9"/>
<feature type="domain" description="PAS" evidence="10">
    <location>
        <begin position="198"/>
        <end position="251"/>
    </location>
</feature>
<dbReference type="SMART" id="SM00387">
    <property type="entry name" value="HATPase_c"/>
    <property type="match status" value="1"/>
</dbReference>
<dbReference type="SUPFAM" id="SSF55874">
    <property type="entry name" value="ATPase domain of HSP90 chaperone/DNA topoisomerase II/histidine kinase"/>
    <property type="match status" value="1"/>
</dbReference>
<dbReference type="RefSeq" id="WP_104433617.1">
    <property type="nucleotide sequence ID" value="NZ_PTJD01000010.1"/>
</dbReference>
<dbReference type="InterPro" id="IPR000014">
    <property type="entry name" value="PAS"/>
</dbReference>
<dbReference type="InterPro" id="IPR003018">
    <property type="entry name" value="GAF"/>
</dbReference>
<dbReference type="GO" id="GO:0006355">
    <property type="term" value="P:regulation of DNA-templated transcription"/>
    <property type="evidence" value="ECO:0007669"/>
    <property type="project" value="InterPro"/>
</dbReference>
<dbReference type="PRINTS" id="PR00344">
    <property type="entry name" value="BCTRLSENSOR"/>
</dbReference>
<dbReference type="Gene3D" id="3.30.450.20">
    <property type="entry name" value="PAS domain"/>
    <property type="match status" value="4"/>
</dbReference>
<accession>A0A2S6IGR9</accession>
<sequence length="1112" mass="118891">MSAGAGEAGHEEGRQPGTDRVSDPTRLAALAATGLVPRPQTPGAPGVGPGWAPALDRLTGLASRLLGAPVTLVSLVDADRQCFVSEVGLTGSLAEERGTPLTHSYCRHVVDTGETLVAPDAREHPLLRGNPAIADYDAIAYLGVPVRTPGGQVLGSLCALDTEPRNWTAADVALLEDLAAAASSEIAARLAAQEALEAATRTQRILETTQDAFISLDGAGRITGWNRAAEALFGWNEVEALGHALDELIIPARFGACHAQGLARAVAAGASALSGRLLELSAVHRGGREFPVELAMTAMEGAGGLTFHAFLRDISARKRSQQLRDVEHDVSQVLLSARSVLEAADAVVRCVGEGLDWHYVEHWQLDPARGRLVRLAGWSGDPAVAAGMGAVADCSLDEGVLGSVLAEGGAQWVTEPGAVACRRSARTEALGLRTCVAIPVRNGEDVDGVLVLFDRRRHAERDTELLASLEALSGHIGQFVHRRRAQDLNRELARTRRDFDRAIANVTDHLWTVQVLPDGRLERVYSSPSGRHVHGGELPADADVLTALTRNLHEDDTAAFAAFHRAVAVEGRRAEVECRVRGVDGRVRWIWFRAAPRHEGEEHYVDGVSTDITGRREAEHALRQQAALLELAPAAIIVRDLASRATYWNRAAQEMYGWEASSALGCVTHRLLDTVFPVSRRAVDEALEAAGRWEGELDHLRADGTRITVLSRQAIQRGPDGAPAAILEFNLDVTDRKRTEQELADNEQRLRTQFSLATVGQATMGLDGAFVQLNPALAAMLGCTVEDLLGRTMDEVTHPDDRAGNRRTAARLFAGDEDSIERTQRLLHAGGRAVDATIGMSLVRDSGGRPRSFVAVVQDVTARLAAERERDAAAAELAQRNRDLESSNTQLAAANVLKLDLMGMLSHEIGGPLTTISGYAEMLLDDPTALDEGTGAGLRAIQRAAARVAELREEVLTMCTLDADRMHANPEPLHVARALAELQAALETDVPVSCPEGLEVLVHPAHFQQVVTNFLSNAAKYGGGAIAVTATVLPGEPGRARIEVHDNGPGVPEELRPHLFERYTRASATRSVSGHGLGLYIVKGLAEANGGTVDHAPRIPSGSTFAVELPLA</sequence>
<dbReference type="SMART" id="SM00086">
    <property type="entry name" value="PAC"/>
    <property type="match status" value="4"/>
</dbReference>
<dbReference type="PROSITE" id="PS50113">
    <property type="entry name" value="PAC"/>
    <property type="match status" value="3"/>
</dbReference>
<evidence type="ECO:0000256" key="4">
    <source>
        <dbReference type="ARBA" id="ARBA00022553"/>
    </source>
</evidence>
<keyword evidence="13" id="KW-1185">Reference proteome</keyword>
<name>A0A2S6IGR9_9ACTN</name>
<feature type="domain" description="PAC" evidence="11">
    <location>
        <begin position="820"/>
        <end position="872"/>
    </location>
</feature>
<dbReference type="PANTHER" id="PTHR43304:SF1">
    <property type="entry name" value="PAC DOMAIN-CONTAINING PROTEIN"/>
    <property type="match status" value="1"/>
</dbReference>
<evidence type="ECO:0000313" key="13">
    <source>
        <dbReference type="Proteomes" id="UP000239485"/>
    </source>
</evidence>
<keyword evidence="7" id="KW-0902">Two-component regulatory system</keyword>
<dbReference type="EMBL" id="PTJD01000010">
    <property type="protein sequence ID" value="PPK93391.1"/>
    <property type="molecule type" value="Genomic_DNA"/>
</dbReference>
<evidence type="ECO:0000256" key="3">
    <source>
        <dbReference type="ARBA" id="ARBA00012438"/>
    </source>
</evidence>
<evidence type="ECO:0000256" key="6">
    <source>
        <dbReference type="ARBA" id="ARBA00022777"/>
    </source>
</evidence>
<dbReference type="InterPro" id="IPR013656">
    <property type="entry name" value="PAS_4"/>
</dbReference>
<dbReference type="InterPro" id="IPR052162">
    <property type="entry name" value="Sensor_kinase/Photoreceptor"/>
</dbReference>